<accession>A0A8S0TGG3</accession>
<evidence type="ECO:0000256" key="1">
    <source>
        <dbReference type="SAM" id="MobiDB-lite"/>
    </source>
</evidence>
<gene>
    <name evidence="3" type="ORF">OLEA9_A115898</name>
</gene>
<keyword evidence="2" id="KW-0472">Membrane</keyword>
<comment type="caution">
    <text evidence="3">The sequence shown here is derived from an EMBL/GenBank/DDBJ whole genome shotgun (WGS) entry which is preliminary data.</text>
</comment>
<feature type="region of interest" description="Disordered" evidence="1">
    <location>
        <begin position="1"/>
        <end position="24"/>
    </location>
</feature>
<reference evidence="3 4" key="1">
    <citation type="submission" date="2019-12" db="EMBL/GenBank/DDBJ databases">
        <authorList>
            <person name="Alioto T."/>
            <person name="Alioto T."/>
            <person name="Gomez Garrido J."/>
        </authorList>
    </citation>
    <scope>NUCLEOTIDE SEQUENCE [LARGE SCALE GENOMIC DNA]</scope>
</reference>
<keyword evidence="2" id="KW-0812">Transmembrane</keyword>
<proteinExistence type="predicted"/>
<dbReference type="Gramene" id="OE9A115898T1">
    <property type="protein sequence ID" value="OE9A115898C1"/>
    <property type="gene ID" value="OE9A115898"/>
</dbReference>
<feature type="transmembrane region" description="Helical" evidence="2">
    <location>
        <begin position="432"/>
        <end position="451"/>
    </location>
</feature>
<keyword evidence="2" id="KW-1133">Transmembrane helix</keyword>
<dbReference type="Proteomes" id="UP000594638">
    <property type="component" value="Unassembled WGS sequence"/>
</dbReference>
<dbReference type="AlphaFoldDB" id="A0A8S0TGG3"/>
<feature type="non-terminal residue" evidence="3">
    <location>
        <position position="1"/>
    </location>
</feature>
<sequence>AQEEEPIPGQGEQGHWFSKEEAERKGIKRPIRQINIKDTVQSYIRRCEEISTSISVRMSKGEYNHASREKRQAGFIAGLLISDAISYFRQKWFGNVSDDPSKLKAYINQGFHQLKKKNDLISVALRVTSENQRKLANQINALNTVVTQLPSLEMFSEHILNNLEEFLDHIDTLIISVQQENMDHVIFEKLFQTKKLEGIESRDIQIRKMDLLAPSTLKFYLHGQQRSNHAKIYQVKALSFFSNLTGIPIRNDYVGKSVILHNTTSNCVSAIDSSSSRYITEECAIKNFKDPTLRLWRQTTLPKFKQETKHSQSINAWPHILIYCYGNRIGLNGQSGMEWTDCPTYAFRLNYTQTFRTSDNLVVHQAKLKETIKEFSTTVVLDVHDIHFEDYLQAHEQINEHIDLVANLTETALKNIAFTVEDTQVTWRDTTWSILGFIMTIIIIMVVYKMYLTIKQCAFIPPRHTAFEMDNLQSQIQKQVNDQVQQEVNARLNRMIMAADKRKRRTSDFVIKELDEQSML</sequence>
<keyword evidence="4" id="KW-1185">Reference proteome</keyword>
<evidence type="ECO:0000256" key="2">
    <source>
        <dbReference type="SAM" id="Phobius"/>
    </source>
</evidence>
<evidence type="ECO:0000313" key="4">
    <source>
        <dbReference type="Proteomes" id="UP000594638"/>
    </source>
</evidence>
<name>A0A8S0TGG3_OLEEU</name>
<dbReference type="EMBL" id="CACTIH010006381">
    <property type="protein sequence ID" value="CAA3004675.1"/>
    <property type="molecule type" value="Genomic_DNA"/>
</dbReference>
<organism evidence="3 4">
    <name type="scientific">Olea europaea subsp. europaea</name>
    <dbReference type="NCBI Taxonomy" id="158383"/>
    <lineage>
        <taxon>Eukaryota</taxon>
        <taxon>Viridiplantae</taxon>
        <taxon>Streptophyta</taxon>
        <taxon>Embryophyta</taxon>
        <taxon>Tracheophyta</taxon>
        <taxon>Spermatophyta</taxon>
        <taxon>Magnoliopsida</taxon>
        <taxon>eudicotyledons</taxon>
        <taxon>Gunneridae</taxon>
        <taxon>Pentapetalae</taxon>
        <taxon>asterids</taxon>
        <taxon>lamiids</taxon>
        <taxon>Lamiales</taxon>
        <taxon>Oleaceae</taxon>
        <taxon>Oleeae</taxon>
        <taxon>Olea</taxon>
    </lineage>
</organism>
<evidence type="ECO:0000313" key="3">
    <source>
        <dbReference type="EMBL" id="CAA3004675.1"/>
    </source>
</evidence>
<protein>
    <submittedName>
        <fullName evidence="3">Uncharacterized protein</fullName>
    </submittedName>
</protein>